<dbReference type="InterPro" id="IPR007125">
    <property type="entry name" value="H2A/H2B/H3"/>
</dbReference>
<dbReference type="Pfam" id="PF00125">
    <property type="entry name" value="Histone"/>
    <property type="match status" value="1"/>
</dbReference>
<sequence>MAKFIIKTSRCSKRQNSQKEISRKKSHLSTYSGHRNYSLYISRVLKEVVPQSGIASGTLDVLNSLINDVFERISREACNLMNFRNRCTLTPEDIQKAVYLLLPAKLAKYAVAFGSEAVHRYVHSLTPCTSLIKRWGK</sequence>
<dbReference type="InterPro" id="IPR000558">
    <property type="entry name" value="Histone_H2B"/>
</dbReference>
<dbReference type="GO" id="GO:0005634">
    <property type="term" value="C:nucleus"/>
    <property type="evidence" value="ECO:0007669"/>
    <property type="project" value="UniProtKB-ARBA"/>
</dbReference>
<dbReference type="PANTHER" id="PTHR23428">
    <property type="entry name" value="HISTONE H2B"/>
    <property type="match status" value="1"/>
</dbReference>
<accession>A0A1S3WPR5</accession>
<name>A0A1S3WPR5_ERIEU</name>
<evidence type="ECO:0000313" key="4">
    <source>
        <dbReference type="RefSeq" id="XP_016048282.1"/>
    </source>
</evidence>
<dbReference type="SUPFAM" id="SSF47113">
    <property type="entry name" value="Histone-fold"/>
    <property type="match status" value="1"/>
</dbReference>
<comment type="similarity">
    <text evidence="1">Belongs to the histone H2B family.</text>
</comment>
<dbReference type="FunCoup" id="A0A1S3WPR5">
    <property type="interactions" value="4"/>
</dbReference>
<dbReference type="GO" id="GO:0000786">
    <property type="term" value="C:nucleosome"/>
    <property type="evidence" value="ECO:0007669"/>
    <property type="project" value="InterPro"/>
</dbReference>
<protein>
    <submittedName>
        <fullName evidence="4">Histone H2B subacrosomal variant-like</fullName>
    </submittedName>
</protein>
<dbReference type="eggNOG" id="KOG1744">
    <property type="taxonomic scope" value="Eukaryota"/>
</dbReference>
<dbReference type="OrthoDB" id="9448092at2759"/>
<dbReference type="FunFam" id="1.10.20.10:FF:000043">
    <property type="entry name" value="Histone H2B"/>
    <property type="match status" value="1"/>
</dbReference>
<dbReference type="GO" id="GO:0003677">
    <property type="term" value="F:DNA binding"/>
    <property type="evidence" value="ECO:0007669"/>
    <property type="project" value="InterPro"/>
</dbReference>
<dbReference type="GO" id="GO:0030527">
    <property type="term" value="F:structural constituent of chromatin"/>
    <property type="evidence" value="ECO:0007669"/>
    <property type="project" value="InterPro"/>
</dbReference>
<reference evidence="4" key="1">
    <citation type="submission" date="2025-08" db="UniProtKB">
        <authorList>
            <consortium name="RefSeq"/>
        </authorList>
    </citation>
    <scope>IDENTIFICATION</scope>
</reference>
<dbReference type="CDD" id="cd22910">
    <property type="entry name" value="HFD_H2B"/>
    <property type="match status" value="1"/>
</dbReference>
<dbReference type="SMART" id="SM00427">
    <property type="entry name" value="H2B"/>
    <property type="match status" value="1"/>
</dbReference>
<evidence type="ECO:0000256" key="1">
    <source>
        <dbReference type="ARBA" id="ARBA00006846"/>
    </source>
</evidence>
<dbReference type="PRINTS" id="PR00621">
    <property type="entry name" value="HISTONEH2B"/>
</dbReference>
<dbReference type="InterPro" id="IPR009072">
    <property type="entry name" value="Histone-fold"/>
</dbReference>
<dbReference type="Gene3D" id="1.10.20.10">
    <property type="entry name" value="Histone, subunit A"/>
    <property type="match status" value="1"/>
</dbReference>
<keyword evidence="3" id="KW-1185">Reference proteome</keyword>
<dbReference type="InParanoid" id="A0A1S3WPR5"/>
<dbReference type="AlphaFoldDB" id="A0A1S3WPR5"/>
<dbReference type="GeneID" id="103123115"/>
<gene>
    <name evidence="4" type="primary">LOC103123115</name>
</gene>
<dbReference type="Proteomes" id="UP001652624">
    <property type="component" value="Chromosome 11"/>
</dbReference>
<dbReference type="GO" id="GO:0046982">
    <property type="term" value="F:protein heterodimerization activity"/>
    <property type="evidence" value="ECO:0007669"/>
    <property type="project" value="InterPro"/>
</dbReference>
<evidence type="ECO:0000313" key="3">
    <source>
        <dbReference type="Proteomes" id="UP001652624"/>
    </source>
</evidence>
<feature type="domain" description="Core Histone H2A/H2B/H3" evidence="2">
    <location>
        <begin position="18"/>
        <end position="100"/>
    </location>
</feature>
<dbReference type="RefSeq" id="XP_016048282.1">
    <property type="nucleotide sequence ID" value="XM_016192796.2"/>
</dbReference>
<proteinExistence type="inferred from homology"/>
<evidence type="ECO:0000259" key="2">
    <source>
        <dbReference type="Pfam" id="PF00125"/>
    </source>
</evidence>
<organism evidence="3 4">
    <name type="scientific">Erinaceus europaeus</name>
    <name type="common">Western European hedgehog</name>
    <dbReference type="NCBI Taxonomy" id="9365"/>
    <lineage>
        <taxon>Eukaryota</taxon>
        <taxon>Metazoa</taxon>
        <taxon>Chordata</taxon>
        <taxon>Craniata</taxon>
        <taxon>Vertebrata</taxon>
        <taxon>Euteleostomi</taxon>
        <taxon>Mammalia</taxon>
        <taxon>Eutheria</taxon>
        <taxon>Laurasiatheria</taxon>
        <taxon>Eulipotyphla</taxon>
        <taxon>Erinaceidae</taxon>
        <taxon>Erinaceinae</taxon>
        <taxon>Erinaceus</taxon>
    </lineage>
</organism>